<organism evidence="1 2">
    <name type="scientific">Salix suchowensis</name>
    <dbReference type="NCBI Taxonomy" id="1278906"/>
    <lineage>
        <taxon>Eukaryota</taxon>
        <taxon>Viridiplantae</taxon>
        <taxon>Streptophyta</taxon>
        <taxon>Embryophyta</taxon>
        <taxon>Tracheophyta</taxon>
        <taxon>Spermatophyta</taxon>
        <taxon>Magnoliopsida</taxon>
        <taxon>eudicotyledons</taxon>
        <taxon>Gunneridae</taxon>
        <taxon>Pentapetalae</taxon>
        <taxon>rosids</taxon>
        <taxon>fabids</taxon>
        <taxon>Malpighiales</taxon>
        <taxon>Salicaceae</taxon>
        <taxon>Saliceae</taxon>
        <taxon>Salix</taxon>
    </lineage>
</organism>
<name>A0ABQ9BM81_9ROSI</name>
<gene>
    <name evidence="1" type="ORF">OIU77_026768</name>
</gene>
<sequence length="67" mass="7710">MPPVLPQDLKLRCLYKTLDLQGRLIERGGQNSSINFPFASFCTAMNKKYVLSESMGRVFFMKVCLYN</sequence>
<reference evidence="1" key="2">
    <citation type="journal article" date="2023" name="Int. J. Mol. Sci.">
        <title>De Novo Assembly and Annotation of 11 Diverse Shrub Willow (Salix) Genomes Reveals Novel Gene Organization in Sex-Linked Regions.</title>
        <authorList>
            <person name="Hyden B."/>
            <person name="Feng K."/>
            <person name="Yates T.B."/>
            <person name="Jawdy S."/>
            <person name="Cereghino C."/>
            <person name="Smart L.B."/>
            <person name="Muchero W."/>
        </authorList>
    </citation>
    <scope>NUCLEOTIDE SEQUENCE</scope>
    <source>
        <tissue evidence="1">Shoot tip</tissue>
    </source>
</reference>
<accession>A0ABQ9BM81</accession>
<dbReference type="Proteomes" id="UP001141253">
    <property type="component" value="Chromosome 3"/>
</dbReference>
<evidence type="ECO:0000313" key="2">
    <source>
        <dbReference type="Proteomes" id="UP001141253"/>
    </source>
</evidence>
<dbReference type="EMBL" id="JAPFFI010000007">
    <property type="protein sequence ID" value="KAJ6388254.1"/>
    <property type="molecule type" value="Genomic_DNA"/>
</dbReference>
<evidence type="ECO:0000313" key="1">
    <source>
        <dbReference type="EMBL" id="KAJ6388254.1"/>
    </source>
</evidence>
<reference evidence="1" key="1">
    <citation type="submission" date="2022-10" db="EMBL/GenBank/DDBJ databases">
        <authorList>
            <person name="Hyden B.L."/>
            <person name="Feng K."/>
            <person name="Yates T."/>
            <person name="Jawdy S."/>
            <person name="Smart L.B."/>
            <person name="Muchero W."/>
        </authorList>
    </citation>
    <scope>NUCLEOTIDE SEQUENCE</scope>
    <source>
        <tissue evidence="1">Shoot tip</tissue>
    </source>
</reference>
<proteinExistence type="predicted"/>
<keyword evidence="2" id="KW-1185">Reference proteome</keyword>
<comment type="caution">
    <text evidence="1">The sequence shown here is derived from an EMBL/GenBank/DDBJ whole genome shotgun (WGS) entry which is preliminary data.</text>
</comment>
<protein>
    <submittedName>
        <fullName evidence="1">Uncharacterized protein</fullName>
    </submittedName>
</protein>